<dbReference type="AlphaFoldDB" id="A0A392RPL0"/>
<accession>A0A392RPL0</accession>
<reference evidence="1 2" key="1">
    <citation type="journal article" date="2018" name="Front. Plant Sci.">
        <title>Red Clover (Trifolium pratense) and Zigzag Clover (T. medium) - A Picture of Genomic Similarities and Differences.</title>
        <authorList>
            <person name="Dluhosova J."/>
            <person name="Istvanek J."/>
            <person name="Nedelnik J."/>
            <person name="Repkova J."/>
        </authorList>
    </citation>
    <scope>NUCLEOTIDE SEQUENCE [LARGE SCALE GENOMIC DNA]</scope>
    <source>
        <strain evidence="2">cv. 10/8</strain>
        <tissue evidence="1">Leaf</tissue>
    </source>
</reference>
<sequence length="60" mass="6810">MGASRQFILRDAQVPEGFLQMPDSTAQRANQGCAARNFQKITLLLFQNRRNAPYITARRA</sequence>
<dbReference type="Proteomes" id="UP000265520">
    <property type="component" value="Unassembled WGS sequence"/>
</dbReference>
<evidence type="ECO:0000313" key="2">
    <source>
        <dbReference type="Proteomes" id="UP000265520"/>
    </source>
</evidence>
<protein>
    <submittedName>
        <fullName evidence="1">Uncharacterized protein</fullName>
    </submittedName>
</protein>
<evidence type="ECO:0000313" key="1">
    <source>
        <dbReference type="EMBL" id="MCI38147.1"/>
    </source>
</evidence>
<comment type="caution">
    <text evidence="1">The sequence shown here is derived from an EMBL/GenBank/DDBJ whole genome shotgun (WGS) entry which is preliminary data.</text>
</comment>
<proteinExistence type="predicted"/>
<dbReference type="EMBL" id="LXQA010252517">
    <property type="protein sequence ID" value="MCI38147.1"/>
    <property type="molecule type" value="Genomic_DNA"/>
</dbReference>
<feature type="non-terminal residue" evidence="1">
    <location>
        <position position="60"/>
    </location>
</feature>
<name>A0A392RPL0_9FABA</name>
<keyword evidence="2" id="KW-1185">Reference proteome</keyword>
<organism evidence="1 2">
    <name type="scientific">Trifolium medium</name>
    <dbReference type="NCBI Taxonomy" id="97028"/>
    <lineage>
        <taxon>Eukaryota</taxon>
        <taxon>Viridiplantae</taxon>
        <taxon>Streptophyta</taxon>
        <taxon>Embryophyta</taxon>
        <taxon>Tracheophyta</taxon>
        <taxon>Spermatophyta</taxon>
        <taxon>Magnoliopsida</taxon>
        <taxon>eudicotyledons</taxon>
        <taxon>Gunneridae</taxon>
        <taxon>Pentapetalae</taxon>
        <taxon>rosids</taxon>
        <taxon>fabids</taxon>
        <taxon>Fabales</taxon>
        <taxon>Fabaceae</taxon>
        <taxon>Papilionoideae</taxon>
        <taxon>50 kb inversion clade</taxon>
        <taxon>NPAAA clade</taxon>
        <taxon>Hologalegina</taxon>
        <taxon>IRL clade</taxon>
        <taxon>Trifolieae</taxon>
        <taxon>Trifolium</taxon>
    </lineage>
</organism>